<feature type="region of interest" description="Disordered" evidence="1">
    <location>
        <begin position="63"/>
        <end position="100"/>
    </location>
</feature>
<evidence type="ECO:0000256" key="1">
    <source>
        <dbReference type="SAM" id="MobiDB-lite"/>
    </source>
</evidence>
<keyword evidence="3" id="KW-1185">Reference proteome</keyword>
<dbReference type="EMBL" id="CASHTH010003371">
    <property type="protein sequence ID" value="CAI8043932.1"/>
    <property type="molecule type" value="Genomic_DNA"/>
</dbReference>
<dbReference type="AlphaFoldDB" id="A0AA35XAR2"/>
<protein>
    <submittedName>
        <fullName evidence="2">Uncharacterized protein</fullName>
    </submittedName>
</protein>
<evidence type="ECO:0000313" key="3">
    <source>
        <dbReference type="Proteomes" id="UP001174909"/>
    </source>
</evidence>
<gene>
    <name evidence="2" type="ORF">GBAR_LOCUS24397</name>
</gene>
<reference evidence="2" key="1">
    <citation type="submission" date="2023-03" db="EMBL/GenBank/DDBJ databases">
        <authorList>
            <person name="Steffen K."/>
            <person name="Cardenas P."/>
        </authorList>
    </citation>
    <scope>NUCLEOTIDE SEQUENCE</scope>
</reference>
<name>A0AA35XAR2_GEOBA</name>
<accession>A0AA35XAR2</accession>
<evidence type="ECO:0000313" key="2">
    <source>
        <dbReference type="EMBL" id="CAI8043932.1"/>
    </source>
</evidence>
<proteinExistence type="predicted"/>
<sequence>MSLASVFCLQLCLFVLLLFMLLAWALVKWYLRSRHGTQETLEGYYGSAELVAVSVQHVPGNIQREESQRETSGVGVRETDKGRRQRAGTVVPTPIPSCLT</sequence>
<organism evidence="2 3">
    <name type="scientific">Geodia barretti</name>
    <name type="common">Barrett's horny sponge</name>
    <dbReference type="NCBI Taxonomy" id="519541"/>
    <lineage>
        <taxon>Eukaryota</taxon>
        <taxon>Metazoa</taxon>
        <taxon>Porifera</taxon>
        <taxon>Demospongiae</taxon>
        <taxon>Heteroscleromorpha</taxon>
        <taxon>Tetractinellida</taxon>
        <taxon>Astrophorina</taxon>
        <taxon>Geodiidae</taxon>
        <taxon>Geodia</taxon>
    </lineage>
</organism>
<comment type="caution">
    <text evidence="2">The sequence shown here is derived from an EMBL/GenBank/DDBJ whole genome shotgun (WGS) entry which is preliminary data.</text>
</comment>
<dbReference type="Proteomes" id="UP001174909">
    <property type="component" value="Unassembled WGS sequence"/>
</dbReference>
<feature type="non-terminal residue" evidence="2">
    <location>
        <position position="1"/>
    </location>
</feature>